<dbReference type="EMBL" id="JAAGOA010000002">
    <property type="protein sequence ID" value="NED99082.1"/>
    <property type="molecule type" value="Genomic_DNA"/>
</dbReference>
<dbReference type="Proteomes" id="UP000475214">
    <property type="component" value="Unassembled WGS sequence"/>
</dbReference>
<dbReference type="AlphaFoldDB" id="A0A6L9S1Y6"/>
<dbReference type="InterPro" id="IPR036259">
    <property type="entry name" value="MFS_trans_sf"/>
</dbReference>
<keyword evidence="4 6" id="KW-1133">Transmembrane helix</keyword>
<keyword evidence="8" id="KW-1185">Reference proteome</keyword>
<dbReference type="SUPFAM" id="SSF103473">
    <property type="entry name" value="MFS general substrate transporter"/>
    <property type="match status" value="1"/>
</dbReference>
<protein>
    <submittedName>
        <fullName evidence="7">MFS transporter</fullName>
    </submittedName>
</protein>
<name>A0A6L9S1Y6_9ACTN</name>
<dbReference type="CDD" id="cd06173">
    <property type="entry name" value="MFS_MefA_like"/>
    <property type="match status" value="1"/>
</dbReference>
<feature type="transmembrane region" description="Helical" evidence="6">
    <location>
        <begin position="255"/>
        <end position="275"/>
    </location>
</feature>
<feature type="transmembrane region" description="Helical" evidence="6">
    <location>
        <begin position="227"/>
        <end position="249"/>
    </location>
</feature>
<feature type="transmembrane region" description="Helical" evidence="6">
    <location>
        <begin position="287"/>
        <end position="306"/>
    </location>
</feature>
<evidence type="ECO:0000256" key="1">
    <source>
        <dbReference type="ARBA" id="ARBA00004651"/>
    </source>
</evidence>
<keyword evidence="5 6" id="KW-0472">Membrane</keyword>
<evidence type="ECO:0000313" key="8">
    <source>
        <dbReference type="Proteomes" id="UP000475214"/>
    </source>
</evidence>
<dbReference type="InterPro" id="IPR011701">
    <property type="entry name" value="MFS"/>
</dbReference>
<feature type="transmembrane region" description="Helical" evidence="6">
    <location>
        <begin position="55"/>
        <end position="74"/>
    </location>
</feature>
<evidence type="ECO:0000256" key="6">
    <source>
        <dbReference type="SAM" id="Phobius"/>
    </source>
</evidence>
<evidence type="ECO:0000256" key="5">
    <source>
        <dbReference type="ARBA" id="ARBA00023136"/>
    </source>
</evidence>
<evidence type="ECO:0000256" key="2">
    <source>
        <dbReference type="ARBA" id="ARBA00022475"/>
    </source>
</evidence>
<dbReference type="PANTHER" id="PTHR23513:SF11">
    <property type="entry name" value="STAPHYLOFERRIN A TRANSPORTER"/>
    <property type="match status" value="1"/>
</dbReference>
<feature type="transmembrane region" description="Helical" evidence="6">
    <location>
        <begin position="171"/>
        <end position="191"/>
    </location>
</feature>
<feature type="transmembrane region" description="Helical" evidence="6">
    <location>
        <begin position="20"/>
        <end position="43"/>
    </location>
</feature>
<feature type="transmembrane region" description="Helical" evidence="6">
    <location>
        <begin position="373"/>
        <end position="392"/>
    </location>
</feature>
<comment type="subcellular location">
    <subcellularLocation>
        <location evidence="1">Cell membrane</location>
        <topology evidence="1">Multi-pass membrane protein</topology>
    </subcellularLocation>
</comment>
<feature type="transmembrane region" description="Helical" evidence="6">
    <location>
        <begin position="138"/>
        <end position="165"/>
    </location>
</feature>
<keyword evidence="3 6" id="KW-0812">Transmembrane</keyword>
<evidence type="ECO:0000256" key="4">
    <source>
        <dbReference type="ARBA" id="ARBA00022989"/>
    </source>
</evidence>
<dbReference type="GO" id="GO:0005886">
    <property type="term" value="C:plasma membrane"/>
    <property type="evidence" value="ECO:0007669"/>
    <property type="project" value="UniProtKB-SubCell"/>
</dbReference>
<dbReference type="Pfam" id="PF07690">
    <property type="entry name" value="MFS_1"/>
    <property type="match status" value="1"/>
</dbReference>
<evidence type="ECO:0000313" key="7">
    <source>
        <dbReference type="EMBL" id="NED99082.1"/>
    </source>
</evidence>
<sequence>MPGRPASYRDVFSVREFRRLWIAHALSVIGDQLARVAITILVFQRTESAGLTALTYALTYIPDLIGGATLAGLADRFPRRTVMVVTDLARAGLLILMAIPGVHLAVQCGLLVLIQLLSAPFSSARQAVLADMLSGDRLTVGIGAISMTYQVGLVIGFGSGAALVAEVGVSAALLIDAATFMLSAAVIQFGLPRYSSAPQIGRTDIGQWQIVKAGWAIVAKNAQMRTLLAIACCAGFYVVPEGLAAPYAAQIGADTVAVGLLLIANPAGTVIGLTLLQRIPPDRRLQLIAPLAIASSAILLPTGLAPGLIVTLVLWTASGMFSAHDMITQATYLRLAPAHHRGQAMGVAIAGLRMAQGLGIIVAGLLAQLLSPAIVIAIAALLGSAVTVMVALRWNRTAPPHTVFPPTGEADDISH</sequence>
<keyword evidence="2" id="KW-1003">Cell membrane</keyword>
<reference evidence="7 8" key="1">
    <citation type="submission" date="2020-02" db="EMBL/GenBank/DDBJ databases">
        <authorList>
            <person name="Li X.-J."/>
            <person name="Han X.-M."/>
        </authorList>
    </citation>
    <scope>NUCLEOTIDE SEQUENCE [LARGE SCALE GENOMIC DNA]</scope>
    <source>
        <strain evidence="7 8">CCTCC AB 2017055</strain>
    </source>
</reference>
<evidence type="ECO:0000256" key="3">
    <source>
        <dbReference type="ARBA" id="ARBA00022692"/>
    </source>
</evidence>
<gene>
    <name evidence="7" type="ORF">G1H10_02755</name>
</gene>
<dbReference type="GO" id="GO:0022857">
    <property type="term" value="F:transmembrane transporter activity"/>
    <property type="evidence" value="ECO:0007669"/>
    <property type="project" value="InterPro"/>
</dbReference>
<dbReference type="InterPro" id="IPR022324">
    <property type="entry name" value="Bacilysin_exporter_BacE_put"/>
</dbReference>
<feature type="transmembrane region" description="Helical" evidence="6">
    <location>
        <begin position="345"/>
        <end position="367"/>
    </location>
</feature>
<accession>A0A6L9S1Y6</accession>
<proteinExistence type="predicted"/>
<comment type="caution">
    <text evidence="7">The sequence shown here is derived from an EMBL/GenBank/DDBJ whole genome shotgun (WGS) entry which is preliminary data.</text>
</comment>
<feature type="transmembrane region" description="Helical" evidence="6">
    <location>
        <begin position="94"/>
        <end position="117"/>
    </location>
</feature>
<dbReference type="PANTHER" id="PTHR23513">
    <property type="entry name" value="INTEGRAL MEMBRANE EFFLUX PROTEIN-RELATED"/>
    <property type="match status" value="1"/>
</dbReference>
<dbReference type="Gene3D" id="1.20.1250.20">
    <property type="entry name" value="MFS general substrate transporter like domains"/>
    <property type="match status" value="1"/>
</dbReference>
<organism evidence="7 8">
    <name type="scientific">Phytoactinopolyspora halotolerans</name>
    <dbReference type="NCBI Taxonomy" id="1981512"/>
    <lineage>
        <taxon>Bacteria</taxon>
        <taxon>Bacillati</taxon>
        <taxon>Actinomycetota</taxon>
        <taxon>Actinomycetes</taxon>
        <taxon>Jiangellales</taxon>
        <taxon>Jiangellaceae</taxon>
        <taxon>Phytoactinopolyspora</taxon>
    </lineage>
</organism>
<dbReference type="PRINTS" id="PR01988">
    <property type="entry name" value="EXPORTERBACE"/>
</dbReference>